<name>A0A3M7QWS7_BRAPC</name>
<dbReference type="InterPro" id="IPR002931">
    <property type="entry name" value="Transglutaminase-like"/>
</dbReference>
<dbReference type="InterPro" id="IPR052557">
    <property type="entry name" value="CAP/Cytokinesis_protein"/>
</dbReference>
<proteinExistence type="predicted"/>
<dbReference type="OrthoDB" id="10072339at2759"/>
<gene>
    <name evidence="2" type="ORF">BpHYR1_042083</name>
</gene>
<dbReference type="EMBL" id="REGN01004927">
    <property type="protein sequence ID" value="RNA15544.1"/>
    <property type="molecule type" value="Genomic_DNA"/>
</dbReference>
<dbReference type="Pfam" id="PF01841">
    <property type="entry name" value="Transglut_core"/>
    <property type="match status" value="1"/>
</dbReference>
<dbReference type="GO" id="GO:0005737">
    <property type="term" value="C:cytoplasm"/>
    <property type="evidence" value="ECO:0007669"/>
    <property type="project" value="TreeGrafter"/>
</dbReference>
<dbReference type="PANTHER" id="PTHR46333">
    <property type="entry name" value="CYTOKINESIS PROTEIN 3"/>
    <property type="match status" value="1"/>
</dbReference>
<sequence length="720" mass="84048">MGCWFSGNKVSDVTEPITVKKWPQTEHLISLEWPELPDYLNSKSNLMAHALAKKRENFQQLDQVSLYLDSFPSDSDIERVWLIFAWIADNITYNFEGFKKGEYGTCQPQDIIECGHTVCSGYANLFQSLCQNMGIECRTITGYSKSYGYEPGKKFQDTDHAWNAVKIANKWYYIETTWASGTIDEEKFEKKFNPYWFFTPPDIFSQTHFSTEFQLEKKSSLQEFEKAHLNELEYFIKGFNKLSLPSLIETNHSPFCLELTCTKDCDLIAHLVNPSTDKPISMHVQKDSGHMPHKHCIFVEIPEKNVKYKLRIFAKNTHSDTNFYAHITSYELMRKKDEINRKMAQYNLDFGHGIKLLSHATSYLYFDHNPLRLELSGADSCSMIAELSDHNDVKLERACLIQKSVDRKNKDGAEYGMLTKFVLIKERAAWPNDVLSYVSLDDREAFVVEPLGYYLKKGVEYEFKVCLERVVKMALIDQEENWHHFQNCDRNLFVLKWCANKIGTVDVFAQFTEGSKFYSICNYEFNDLINPYLNPIKRISLVRNLSLWVAEPYERDVMLWYAAARGLRLNEKLKLDWSKRKNRQSVYRSFETGYDQYLPLLGTDLGTQKKLLFVKIRVGQKPNFKVRIVKSQTKEMLQSLDLTLTFHHLCNVRNKKNFFLNLKIISLNATWCNIHGFINLQNLLMMCKISVQSTLVNPAFDISENWVVQRKSTEKICFIK</sequence>
<protein>
    <submittedName>
        <fullName evidence="2">Kyphoscoliosis peptidase</fullName>
    </submittedName>
</protein>
<organism evidence="2 3">
    <name type="scientific">Brachionus plicatilis</name>
    <name type="common">Marine rotifer</name>
    <name type="synonym">Brachionus muelleri</name>
    <dbReference type="NCBI Taxonomy" id="10195"/>
    <lineage>
        <taxon>Eukaryota</taxon>
        <taxon>Metazoa</taxon>
        <taxon>Spiralia</taxon>
        <taxon>Gnathifera</taxon>
        <taxon>Rotifera</taxon>
        <taxon>Eurotatoria</taxon>
        <taxon>Monogononta</taxon>
        <taxon>Pseudotrocha</taxon>
        <taxon>Ploima</taxon>
        <taxon>Brachionidae</taxon>
        <taxon>Brachionus</taxon>
    </lineage>
</organism>
<dbReference type="AlphaFoldDB" id="A0A3M7QWS7"/>
<accession>A0A3M7QWS7</accession>
<keyword evidence="3" id="KW-1185">Reference proteome</keyword>
<dbReference type="PANTHER" id="PTHR46333:SF2">
    <property type="entry name" value="CYTOKINESIS PROTEIN 3"/>
    <property type="match status" value="1"/>
</dbReference>
<dbReference type="SMART" id="SM00460">
    <property type="entry name" value="TGc"/>
    <property type="match status" value="1"/>
</dbReference>
<dbReference type="Gene3D" id="3.10.620.30">
    <property type="match status" value="1"/>
</dbReference>
<feature type="domain" description="Transglutaminase-like" evidence="1">
    <location>
        <begin position="111"/>
        <end position="178"/>
    </location>
</feature>
<dbReference type="SUPFAM" id="SSF54001">
    <property type="entry name" value="Cysteine proteinases"/>
    <property type="match status" value="1"/>
</dbReference>
<evidence type="ECO:0000259" key="1">
    <source>
        <dbReference type="SMART" id="SM00460"/>
    </source>
</evidence>
<comment type="caution">
    <text evidence="2">The sequence shown here is derived from an EMBL/GenBank/DDBJ whole genome shotgun (WGS) entry which is preliminary data.</text>
</comment>
<evidence type="ECO:0000313" key="2">
    <source>
        <dbReference type="EMBL" id="RNA15544.1"/>
    </source>
</evidence>
<dbReference type="Proteomes" id="UP000276133">
    <property type="component" value="Unassembled WGS sequence"/>
</dbReference>
<evidence type="ECO:0000313" key="3">
    <source>
        <dbReference type="Proteomes" id="UP000276133"/>
    </source>
</evidence>
<dbReference type="InterPro" id="IPR038765">
    <property type="entry name" value="Papain-like_cys_pep_sf"/>
</dbReference>
<reference evidence="2 3" key="1">
    <citation type="journal article" date="2018" name="Sci. Rep.">
        <title>Genomic signatures of local adaptation to the degree of environmental predictability in rotifers.</title>
        <authorList>
            <person name="Franch-Gras L."/>
            <person name="Hahn C."/>
            <person name="Garcia-Roger E.M."/>
            <person name="Carmona M.J."/>
            <person name="Serra M."/>
            <person name="Gomez A."/>
        </authorList>
    </citation>
    <scope>NUCLEOTIDE SEQUENCE [LARGE SCALE GENOMIC DNA]</scope>
    <source>
        <strain evidence="2">HYR1</strain>
    </source>
</reference>
<dbReference type="STRING" id="10195.A0A3M7QWS7"/>